<reference evidence="2 3" key="1">
    <citation type="submission" date="2019-03" db="EMBL/GenBank/DDBJ databases">
        <title>Nematode-trapping fungi genome.</title>
        <authorList>
            <person name="Vidal-Diez De Ulzurrun G."/>
        </authorList>
    </citation>
    <scope>NUCLEOTIDE SEQUENCE [LARGE SCALE GENOMIC DNA]</scope>
    <source>
        <strain evidence="2 3">TWF154</strain>
    </source>
</reference>
<dbReference type="PANTHER" id="PTHR21310">
    <property type="entry name" value="AMINOGLYCOSIDE PHOSPHOTRANSFERASE-RELATED-RELATED"/>
    <property type="match status" value="1"/>
</dbReference>
<feature type="domain" description="Aminoglycoside phosphotransferase" evidence="1">
    <location>
        <begin position="153"/>
        <end position="392"/>
    </location>
</feature>
<accession>A0A7C8K9J1</accession>
<name>A0A7C8K9J1_ORBOL</name>
<proteinExistence type="predicted"/>
<organism evidence="2 3">
    <name type="scientific">Orbilia oligospora</name>
    <name type="common">Nematode-trapping fungus</name>
    <name type="synonym">Arthrobotrys oligospora</name>
    <dbReference type="NCBI Taxonomy" id="2813651"/>
    <lineage>
        <taxon>Eukaryota</taxon>
        <taxon>Fungi</taxon>
        <taxon>Dikarya</taxon>
        <taxon>Ascomycota</taxon>
        <taxon>Pezizomycotina</taxon>
        <taxon>Orbiliomycetes</taxon>
        <taxon>Orbiliales</taxon>
        <taxon>Orbiliaceae</taxon>
        <taxon>Orbilia</taxon>
    </lineage>
</organism>
<dbReference type="Pfam" id="PF01636">
    <property type="entry name" value="APH"/>
    <property type="match status" value="1"/>
</dbReference>
<gene>
    <name evidence="2" type="ORF">EYR41_007068</name>
</gene>
<evidence type="ECO:0000313" key="2">
    <source>
        <dbReference type="EMBL" id="TGJ67977.1"/>
    </source>
</evidence>
<protein>
    <recommendedName>
        <fullName evidence="1">Aminoglycoside phosphotransferase domain-containing protein</fullName>
    </recommendedName>
</protein>
<dbReference type="SUPFAM" id="SSF56112">
    <property type="entry name" value="Protein kinase-like (PK-like)"/>
    <property type="match status" value="1"/>
</dbReference>
<dbReference type="InterPro" id="IPR002575">
    <property type="entry name" value="Aminoglycoside_PTrfase"/>
</dbReference>
<dbReference type="Proteomes" id="UP000297595">
    <property type="component" value="Unassembled WGS sequence"/>
</dbReference>
<dbReference type="Gene3D" id="3.90.1200.10">
    <property type="match status" value="1"/>
</dbReference>
<evidence type="ECO:0000313" key="3">
    <source>
        <dbReference type="Proteomes" id="UP000297595"/>
    </source>
</evidence>
<dbReference type="OrthoDB" id="2968323at2759"/>
<comment type="caution">
    <text evidence="2">The sequence shown here is derived from an EMBL/GenBank/DDBJ whole genome shotgun (WGS) entry which is preliminary data.</text>
</comment>
<dbReference type="InterPro" id="IPR051678">
    <property type="entry name" value="AGP_Transferase"/>
</dbReference>
<sequence>MVRFRKRKIEDTECDIDSSESEAYEKKFPRWQEHYPRKKPLQSCQEHWALRTTGGGRKRYYWEYSSDPPSERWFNEREEFQIPSSKISFLTPAEEKERRRVSRIDFASRNVDYILRLSEKLRGGYYQCAVDESEPFVVGSRNYIVTLLFDDGTKWLLKTAQPHHEWDQKHVASPEFMVREIATNLWVFENTGIPVPQIRLWDTRTTKENKFGRPWYVMHKVEGKTLNKCIGATLWLGLDQAQLEMAVHQQLARFALDLLKHPSGQGKYQLKKKASFFHGSGNLPSQVAILKSATAVGSHDQPNLTSSIINALDRCAADLDQNLEYLGSNSNEINLHARVLGFLKEIIPKIVDSRFELTYYLYHKDLTEDNIICDSDSYITGIIDWEVARTIPLQELIAQPTTTDNQLLRMATALFNKTGDLRVVADDWKKYDADNQILRDSFIIAFDRLDDSVMGDQTTPWTAGYKYISGLYRIAHALQMIRFFSEDYKRLLKEEKDVRMFVLLEIEKIAKRAVKLVERDGVLMRAGP</sequence>
<dbReference type="EMBL" id="SOZJ01000004">
    <property type="protein sequence ID" value="TGJ67977.1"/>
    <property type="molecule type" value="Genomic_DNA"/>
</dbReference>
<evidence type="ECO:0000259" key="1">
    <source>
        <dbReference type="Pfam" id="PF01636"/>
    </source>
</evidence>
<dbReference type="AlphaFoldDB" id="A0A7C8K9J1"/>
<dbReference type="InterPro" id="IPR011009">
    <property type="entry name" value="Kinase-like_dom_sf"/>
</dbReference>